<name>A0AAV1ZQP3_9ARAC</name>
<sequence length="354" mass="41716">MKTYIIYHLEICQDHGAIRMRKEGFLTSLEFMKDRSCEKTYLKSELVSLVHRLEALDPKFRFDPECLPSSLSTSREVLLTNKQMEDLFVLYQNYNVYRSENERKAAEAFRDYLKMRNEYEVKLLHNNAMIDEINDIRERIKELKTQALEDKCFMKFLVTFKLYKEKPKIVKAEKSKVTPSKVIDLDASQSESQIQKYKNLWKNNLKDKEYFSQCLESLEERLEDAHHRIVMAERLCMNNAALVHDLEQKVQEEVILFRDQEDSGGADSSFKHIYWGVSGQLMATLNENKFIRQFLQKNVLPKEKDFLKLLSSLEAKAEEYRKEIVEATPKPPEPEPVVEEKPDPKKKGKKKGKK</sequence>
<evidence type="ECO:0008006" key="4">
    <source>
        <dbReference type="Google" id="ProtNLM"/>
    </source>
</evidence>
<evidence type="ECO:0000313" key="2">
    <source>
        <dbReference type="EMBL" id="CAL1274081.1"/>
    </source>
</evidence>
<reference evidence="2 3" key="1">
    <citation type="submission" date="2024-04" db="EMBL/GenBank/DDBJ databases">
        <authorList>
            <person name="Rising A."/>
            <person name="Reimegard J."/>
            <person name="Sonavane S."/>
            <person name="Akerstrom W."/>
            <person name="Nylinder S."/>
            <person name="Hedman E."/>
            <person name="Kallberg Y."/>
        </authorList>
    </citation>
    <scope>NUCLEOTIDE SEQUENCE [LARGE SCALE GENOMIC DNA]</scope>
</reference>
<dbReference type="Proteomes" id="UP001497382">
    <property type="component" value="Unassembled WGS sequence"/>
</dbReference>
<keyword evidence="3" id="KW-1185">Reference proteome</keyword>
<feature type="region of interest" description="Disordered" evidence="1">
    <location>
        <begin position="324"/>
        <end position="354"/>
    </location>
</feature>
<accession>A0AAV1ZQP3</accession>
<dbReference type="AlphaFoldDB" id="A0AAV1ZQP3"/>
<evidence type="ECO:0000313" key="3">
    <source>
        <dbReference type="Proteomes" id="UP001497382"/>
    </source>
</evidence>
<proteinExistence type="predicted"/>
<protein>
    <recommendedName>
        <fullName evidence="4">DUF4200 domain-containing protein</fullName>
    </recommendedName>
</protein>
<evidence type="ECO:0000256" key="1">
    <source>
        <dbReference type="SAM" id="MobiDB-lite"/>
    </source>
</evidence>
<gene>
    <name evidence="2" type="ORF">LARSCL_LOCUS7271</name>
</gene>
<organism evidence="2 3">
    <name type="scientific">Larinioides sclopetarius</name>
    <dbReference type="NCBI Taxonomy" id="280406"/>
    <lineage>
        <taxon>Eukaryota</taxon>
        <taxon>Metazoa</taxon>
        <taxon>Ecdysozoa</taxon>
        <taxon>Arthropoda</taxon>
        <taxon>Chelicerata</taxon>
        <taxon>Arachnida</taxon>
        <taxon>Araneae</taxon>
        <taxon>Araneomorphae</taxon>
        <taxon>Entelegynae</taxon>
        <taxon>Araneoidea</taxon>
        <taxon>Araneidae</taxon>
        <taxon>Larinioides</taxon>
    </lineage>
</organism>
<comment type="caution">
    <text evidence="2">The sequence shown here is derived from an EMBL/GenBank/DDBJ whole genome shotgun (WGS) entry which is preliminary data.</text>
</comment>
<dbReference type="EMBL" id="CAXIEN010000073">
    <property type="protein sequence ID" value="CAL1274081.1"/>
    <property type="molecule type" value="Genomic_DNA"/>
</dbReference>